<dbReference type="EMBL" id="ML991824">
    <property type="protein sequence ID" value="KAF2231684.1"/>
    <property type="molecule type" value="Genomic_DNA"/>
</dbReference>
<dbReference type="Proteomes" id="UP000800092">
    <property type="component" value="Unassembled WGS sequence"/>
</dbReference>
<accession>A0A6A6H0S5</accession>
<dbReference type="OrthoDB" id="2283785at2759"/>
<keyword evidence="3" id="KW-1185">Reference proteome</keyword>
<sequence>MSSPSFHSEGETSHYRSRSIAGLLSKPNIQFSLEGHDGPKGTTYSTMDQIKGTVTVTAQNDTRFDELEIAFMGSSKTFVDRMATTAAISGRTEASKNFLKLTQPILENEYPQPRILEAGQTYQFPFTFNVPNQLLPKSCGHRCETRGVREAHLQLPPSLGDKDLNANSGVAPDDLTPDMAKVTYAIRATFVRIRDNDSRETIVAEKSKKVRIIPAVEEQPPVSLKANLEDYRFRQEKNVKRNMFKGKLGRLVMESVQPKCLRLPSPKGSGDNRVTTLATIMLRFDPASEASQLPRLSTLTTKLKAWTHFASSVRRSYPTKANTMMDMTQGVHGDSTLLSSRNIETVEWTKHTAPSTRRTSTNWIPEPSSAYSSGPFYTCSILVPIDLPTHKSFVPSFYSCLISRIYALDFSLSLHTPGLSSPSVSIKLPIQISCAGSPDTPASPLSMGAAATNALEAVEEAEDVFRPRTIAPPSAMYIGGSANMAGLGAPPSYEVFSQHSGMSVPVAG</sequence>
<dbReference type="Gene3D" id="2.60.40.640">
    <property type="match status" value="1"/>
</dbReference>
<reference evidence="2" key="1">
    <citation type="journal article" date="2020" name="Stud. Mycol.">
        <title>101 Dothideomycetes genomes: a test case for predicting lifestyles and emergence of pathogens.</title>
        <authorList>
            <person name="Haridas S."/>
            <person name="Albert R."/>
            <person name="Binder M."/>
            <person name="Bloem J."/>
            <person name="Labutti K."/>
            <person name="Salamov A."/>
            <person name="Andreopoulos B."/>
            <person name="Baker S."/>
            <person name="Barry K."/>
            <person name="Bills G."/>
            <person name="Bluhm B."/>
            <person name="Cannon C."/>
            <person name="Castanera R."/>
            <person name="Culley D."/>
            <person name="Daum C."/>
            <person name="Ezra D."/>
            <person name="Gonzalez J."/>
            <person name="Henrissat B."/>
            <person name="Kuo A."/>
            <person name="Liang C."/>
            <person name="Lipzen A."/>
            <person name="Lutzoni F."/>
            <person name="Magnuson J."/>
            <person name="Mondo S."/>
            <person name="Nolan M."/>
            <person name="Ohm R."/>
            <person name="Pangilinan J."/>
            <person name="Park H.-J."/>
            <person name="Ramirez L."/>
            <person name="Alfaro M."/>
            <person name="Sun H."/>
            <person name="Tritt A."/>
            <person name="Yoshinaga Y."/>
            <person name="Zwiers L.-H."/>
            <person name="Turgeon B."/>
            <person name="Goodwin S."/>
            <person name="Spatafora J."/>
            <person name="Crous P."/>
            <person name="Grigoriev I."/>
        </authorList>
    </citation>
    <scope>NUCLEOTIDE SEQUENCE</scope>
    <source>
        <strain evidence="2">Tuck. ex Michener</strain>
    </source>
</reference>
<dbReference type="Pfam" id="PF00339">
    <property type="entry name" value="Arrestin_N"/>
    <property type="match status" value="1"/>
</dbReference>
<feature type="domain" description="Arrestin-like N-terminal" evidence="1">
    <location>
        <begin position="42"/>
        <end position="146"/>
    </location>
</feature>
<gene>
    <name evidence="2" type="ORF">EV356DRAFT_579066</name>
</gene>
<evidence type="ECO:0000313" key="3">
    <source>
        <dbReference type="Proteomes" id="UP000800092"/>
    </source>
</evidence>
<dbReference type="PANTHER" id="PTHR31904:SF1">
    <property type="entry name" value="BYPASS OF STOP CODON PROTEIN 5-RELATED"/>
    <property type="match status" value="1"/>
</dbReference>
<name>A0A6A6H0S5_VIRVR</name>
<dbReference type="InterPro" id="IPR014752">
    <property type="entry name" value="Arrestin-like_C"/>
</dbReference>
<organism evidence="2 3">
    <name type="scientific">Viridothelium virens</name>
    <name type="common">Speckled blister lichen</name>
    <name type="synonym">Trypethelium virens</name>
    <dbReference type="NCBI Taxonomy" id="1048519"/>
    <lineage>
        <taxon>Eukaryota</taxon>
        <taxon>Fungi</taxon>
        <taxon>Dikarya</taxon>
        <taxon>Ascomycota</taxon>
        <taxon>Pezizomycotina</taxon>
        <taxon>Dothideomycetes</taxon>
        <taxon>Dothideomycetes incertae sedis</taxon>
        <taxon>Trypetheliales</taxon>
        <taxon>Trypetheliaceae</taxon>
        <taxon>Viridothelium</taxon>
    </lineage>
</organism>
<evidence type="ECO:0000259" key="1">
    <source>
        <dbReference type="Pfam" id="PF00339"/>
    </source>
</evidence>
<dbReference type="PANTHER" id="PTHR31904">
    <property type="entry name" value="BYPASS OF STOP CODON PROTEIN 5-RELATED"/>
    <property type="match status" value="1"/>
</dbReference>
<proteinExistence type="predicted"/>
<evidence type="ECO:0000313" key="2">
    <source>
        <dbReference type="EMBL" id="KAF2231684.1"/>
    </source>
</evidence>
<dbReference type="InterPro" id="IPR011021">
    <property type="entry name" value="Arrestin-like_N"/>
</dbReference>
<protein>
    <recommendedName>
        <fullName evidence="1">Arrestin-like N-terminal domain-containing protein</fullName>
    </recommendedName>
</protein>
<dbReference type="InterPro" id="IPR039634">
    <property type="entry name" value="Bul1-like"/>
</dbReference>
<dbReference type="AlphaFoldDB" id="A0A6A6H0S5"/>